<sequence>MDYREDVVRVTKDGLPRSDRSETRRQCEDPMRIGVMRSKSKDLHLRYPFGVMGQKTEMRPGRENSEVDNKMSACVNTYKYYVYEIKQESLRAFEEPIQTQQRLQQQRIRQNNLRGFEEPEQIRQRLQQKHIRQEILRTSELPD</sequence>
<dbReference type="AlphaFoldDB" id="A0A4Y2CKN0"/>
<proteinExistence type="predicted"/>
<keyword evidence="2" id="KW-1185">Reference proteome</keyword>
<dbReference type="EMBL" id="BGPR01000208">
    <property type="protein sequence ID" value="GBM04903.1"/>
    <property type="molecule type" value="Genomic_DNA"/>
</dbReference>
<comment type="caution">
    <text evidence="1">The sequence shown here is derived from an EMBL/GenBank/DDBJ whole genome shotgun (WGS) entry which is preliminary data.</text>
</comment>
<accession>A0A4Y2CKN0</accession>
<dbReference type="Proteomes" id="UP000499080">
    <property type="component" value="Unassembled WGS sequence"/>
</dbReference>
<evidence type="ECO:0000313" key="1">
    <source>
        <dbReference type="EMBL" id="GBM04903.1"/>
    </source>
</evidence>
<protein>
    <submittedName>
        <fullName evidence="1">Uncharacterized protein</fullName>
    </submittedName>
</protein>
<gene>
    <name evidence="1" type="ORF">AVEN_252840_1</name>
</gene>
<reference evidence="1 2" key="1">
    <citation type="journal article" date="2019" name="Sci. Rep.">
        <title>Orb-weaving spider Araneus ventricosus genome elucidates the spidroin gene catalogue.</title>
        <authorList>
            <person name="Kono N."/>
            <person name="Nakamura H."/>
            <person name="Ohtoshi R."/>
            <person name="Moran D.A.P."/>
            <person name="Shinohara A."/>
            <person name="Yoshida Y."/>
            <person name="Fujiwara M."/>
            <person name="Mori M."/>
            <person name="Tomita M."/>
            <person name="Arakawa K."/>
        </authorList>
    </citation>
    <scope>NUCLEOTIDE SEQUENCE [LARGE SCALE GENOMIC DNA]</scope>
</reference>
<name>A0A4Y2CKN0_ARAVE</name>
<organism evidence="1 2">
    <name type="scientific">Araneus ventricosus</name>
    <name type="common">Orbweaver spider</name>
    <name type="synonym">Epeira ventricosa</name>
    <dbReference type="NCBI Taxonomy" id="182803"/>
    <lineage>
        <taxon>Eukaryota</taxon>
        <taxon>Metazoa</taxon>
        <taxon>Ecdysozoa</taxon>
        <taxon>Arthropoda</taxon>
        <taxon>Chelicerata</taxon>
        <taxon>Arachnida</taxon>
        <taxon>Araneae</taxon>
        <taxon>Araneomorphae</taxon>
        <taxon>Entelegynae</taxon>
        <taxon>Araneoidea</taxon>
        <taxon>Araneidae</taxon>
        <taxon>Araneus</taxon>
    </lineage>
</organism>
<evidence type="ECO:0000313" key="2">
    <source>
        <dbReference type="Proteomes" id="UP000499080"/>
    </source>
</evidence>